<organism evidence="7 8">
    <name type="scientific">Pyrocoelia pectoralis</name>
    <dbReference type="NCBI Taxonomy" id="417401"/>
    <lineage>
        <taxon>Eukaryota</taxon>
        <taxon>Metazoa</taxon>
        <taxon>Ecdysozoa</taxon>
        <taxon>Arthropoda</taxon>
        <taxon>Hexapoda</taxon>
        <taxon>Insecta</taxon>
        <taxon>Pterygota</taxon>
        <taxon>Neoptera</taxon>
        <taxon>Endopterygota</taxon>
        <taxon>Coleoptera</taxon>
        <taxon>Polyphaga</taxon>
        <taxon>Elateriformia</taxon>
        <taxon>Elateroidea</taxon>
        <taxon>Lampyridae</taxon>
        <taxon>Lampyrinae</taxon>
        <taxon>Pyrocoelia</taxon>
    </lineage>
</organism>
<evidence type="ECO:0000313" key="8">
    <source>
        <dbReference type="Proteomes" id="UP001329430"/>
    </source>
</evidence>
<dbReference type="InterPro" id="IPR003890">
    <property type="entry name" value="MIF4G-like_typ-3"/>
</dbReference>
<dbReference type="PANTHER" id="PTHR18034">
    <property type="entry name" value="CELL CYCLE CONTROL PROTEIN CWF22-RELATED"/>
    <property type="match status" value="1"/>
</dbReference>
<accession>A0AAN7ZFB5</accession>
<dbReference type="InterPro" id="IPR003891">
    <property type="entry name" value="Initiation_fac_eIF4g_MI"/>
</dbReference>
<dbReference type="InterPro" id="IPR016024">
    <property type="entry name" value="ARM-type_fold"/>
</dbReference>
<dbReference type="SMART" id="SM00543">
    <property type="entry name" value="MIF4G"/>
    <property type="match status" value="1"/>
</dbReference>
<dbReference type="PROSITE" id="PS51366">
    <property type="entry name" value="MI"/>
    <property type="match status" value="1"/>
</dbReference>
<evidence type="ECO:0000256" key="4">
    <source>
        <dbReference type="SAM" id="Coils"/>
    </source>
</evidence>
<feature type="compositionally biased region" description="Acidic residues" evidence="5">
    <location>
        <begin position="199"/>
        <end position="230"/>
    </location>
</feature>
<feature type="coiled-coil region" evidence="4">
    <location>
        <begin position="82"/>
        <end position="116"/>
    </location>
</feature>
<sequence length="792" mass="91847">MKAKKYSKFEKHTSPKNVNKPKTRKQIRKELRKEKKARKHDYYTNRGGKYVLLKNKPTETSSLENKPSNNPKEVITSDKLHLKQLNKEKQEQERLRKQMEKQRKELLLKANNDEDRTIKKLAKQLHLNKRKSKTTPKSFLEDGLDYLLEVCDSNNMQAAVAAEQQFTEVNDDFDEDVQLMSTNTKRQQADHDSSFQSEESMDEAMSEGADDEEESDLENQDSGEAEDDDDIIDEEENLEQDEEKNDTWEDIYGRLRGKDGEVITNSEDKYIPPAIRAKMENESSDDKKRAEKLKKLQRQIKGLLNRLAESNMHSISSQIENLYMNNSRNDMNDTLTSLLFDSLVTPVLSPERLMLEHMLLVTILHANVGTEVGAHFLQMSVKKFDELFKRDFPVENKMLDNIASIIAHLYDYKVVHAQLLYEVLNKLSERFAETDIECILLILKAVGFSLRKDDPLALKKLILALQVQANSVQSHLHDNPRVKFMLDILLAIKNNNMSKIPNYDTSYADHLKKLLKSFIHKGSYVTTLNISLEDLLQADQYGKWWVVGSAWSGKTEDKKDVVVKKKGYSQKLLDLAQKQRMNTDVRRNIFCIIMSAEDYLEAFEQLLHLGLKNQQEREIIHVILHCCLQEKVFNPYYALLAQKLCEYERKFQMTIKYSIWDKLKALTECSATQLSNLAKLLTHLFLEKGLSISTLKVVQFSELDKITLRFIRQILIGVLLCEDEDTCKNVFNNVSRSEKLKLFRESLKLFIRHFLVRNLKSDSISGDHKSLLHDRATIVNSILSSSDKRLIF</sequence>
<evidence type="ECO:0000256" key="1">
    <source>
        <dbReference type="ARBA" id="ARBA00004604"/>
    </source>
</evidence>
<dbReference type="GO" id="GO:0005730">
    <property type="term" value="C:nucleolus"/>
    <property type="evidence" value="ECO:0007669"/>
    <property type="project" value="UniProtKB-SubCell"/>
</dbReference>
<dbReference type="PANTHER" id="PTHR18034:SF4">
    <property type="entry name" value="NUCLEOLAR MIF4G DOMAIN-CONTAINING PROTEIN 1"/>
    <property type="match status" value="1"/>
</dbReference>
<keyword evidence="3" id="KW-0539">Nucleus</keyword>
<dbReference type="GO" id="GO:0042274">
    <property type="term" value="P:ribosomal small subunit biogenesis"/>
    <property type="evidence" value="ECO:0007669"/>
    <property type="project" value="TreeGrafter"/>
</dbReference>
<comment type="subcellular location">
    <subcellularLocation>
        <location evidence="1">Nucleus</location>
        <location evidence="1">Nucleolus</location>
    </subcellularLocation>
</comment>
<feature type="domain" description="MI" evidence="6">
    <location>
        <begin position="584"/>
        <end position="700"/>
    </location>
</feature>
<keyword evidence="4" id="KW-0175">Coiled coil</keyword>
<comment type="similarity">
    <text evidence="2">Belongs to the CWC22 family.</text>
</comment>
<dbReference type="Gene3D" id="1.25.40.180">
    <property type="match status" value="1"/>
</dbReference>
<feature type="region of interest" description="Disordered" evidence="5">
    <location>
        <begin position="265"/>
        <end position="290"/>
    </location>
</feature>
<feature type="compositionally biased region" description="Polar residues" evidence="5">
    <location>
        <begin position="58"/>
        <end position="71"/>
    </location>
</feature>
<dbReference type="GO" id="GO:0003723">
    <property type="term" value="F:RNA binding"/>
    <property type="evidence" value="ECO:0007669"/>
    <property type="project" value="InterPro"/>
</dbReference>
<feature type="region of interest" description="Disordered" evidence="5">
    <location>
        <begin position="1"/>
        <end position="75"/>
    </location>
</feature>
<dbReference type="FunFam" id="1.25.40.180:FF:000032">
    <property type="entry name" value="Nucleolar MIF4G domain-containing protein 1"/>
    <property type="match status" value="1"/>
</dbReference>
<evidence type="ECO:0000256" key="3">
    <source>
        <dbReference type="ARBA" id="ARBA00023242"/>
    </source>
</evidence>
<keyword evidence="8" id="KW-1185">Reference proteome</keyword>
<dbReference type="InterPro" id="IPR050781">
    <property type="entry name" value="CWC22_splicing_factor"/>
</dbReference>
<proteinExistence type="inferred from homology"/>
<feature type="compositionally biased region" description="Basic and acidic residues" evidence="5">
    <location>
        <begin position="277"/>
        <end position="289"/>
    </location>
</feature>
<protein>
    <recommendedName>
        <fullName evidence="6">MI domain-containing protein</fullName>
    </recommendedName>
</protein>
<evidence type="ECO:0000313" key="7">
    <source>
        <dbReference type="EMBL" id="KAK5641402.1"/>
    </source>
</evidence>
<comment type="caution">
    <text evidence="7">The sequence shown here is derived from an EMBL/GenBank/DDBJ whole genome shotgun (WGS) entry which is preliminary data.</text>
</comment>
<dbReference type="EMBL" id="JAVRBK010000007">
    <property type="protein sequence ID" value="KAK5641402.1"/>
    <property type="molecule type" value="Genomic_DNA"/>
</dbReference>
<dbReference type="Pfam" id="PF02854">
    <property type="entry name" value="MIF4G"/>
    <property type="match status" value="1"/>
</dbReference>
<dbReference type="AlphaFoldDB" id="A0AAN7ZFB5"/>
<reference evidence="7 8" key="1">
    <citation type="journal article" date="2024" name="Insects">
        <title>An Improved Chromosome-Level Genome Assembly of the Firefly Pyrocoelia pectoralis.</title>
        <authorList>
            <person name="Fu X."/>
            <person name="Meyer-Rochow V.B."/>
            <person name="Ballantyne L."/>
            <person name="Zhu X."/>
        </authorList>
    </citation>
    <scope>NUCLEOTIDE SEQUENCE [LARGE SCALE GENOMIC DNA]</scope>
    <source>
        <strain evidence="7">XCY_ONT2</strain>
    </source>
</reference>
<dbReference type="Proteomes" id="UP001329430">
    <property type="component" value="Chromosome 7"/>
</dbReference>
<dbReference type="Pfam" id="PF02847">
    <property type="entry name" value="MA3"/>
    <property type="match status" value="1"/>
</dbReference>
<dbReference type="SMART" id="SM00544">
    <property type="entry name" value="MA3"/>
    <property type="match status" value="1"/>
</dbReference>
<evidence type="ECO:0000256" key="5">
    <source>
        <dbReference type="SAM" id="MobiDB-lite"/>
    </source>
</evidence>
<dbReference type="SUPFAM" id="SSF48371">
    <property type="entry name" value="ARM repeat"/>
    <property type="match status" value="1"/>
</dbReference>
<name>A0AAN7ZFB5_9COLE</name>
<feature type="region of interest" description="Disordered" evidence="5">
    <location>
        <begin position="183"/>
        <end position="230"/>
    </location>
</feature>
<evidence type="ECO:0000256" key="2">
    <source>
        <dbReference type="ARBA" id="ARBA00006856"/>
    </source>
</evidence>
<evidence type="ECO:0000259" key="6">
    <source>
        <dbReference type="PROSITE" id="PS51366"/>
    </source>
</evidence>
<gene>
    <name evidence="7" type="ORF">RI129_009949</name>
</gene>